<evidence type="ECO:0008006" key="3">
    <source>
        <dbReference type="Google" id="ProtNLM"/>
    </source>
</evidence>
<organism evidence="1 2">
    <name type="scientific">Tanacetum coccineum</name>
    <dbReference type="NCBI Taxonomy" id="301880"/>
    <lineage>
        <taxon>Eukaryota</taxon>
        <taxon>Viridiplantae</taxon>
        <taxon>Streptophyta</taxon>
        <taxon>Embryophyta</taxon>
        <taxon>Tracheophyta</taxon>
        <taxon>Spermatophyta</taxon>
        <taxon>Magnoliopsida</taxon>
        <taxon>eudicotyledons</taxon>
        <taxon>Gunneridae</taxon>
        <taxon>Pentapetalae</taxon>
        <taxon>asterids</taxon>
        <taxon>campanulids</taxon>
        <taxon>Asterales</taxon>
        <taxon>Asteraceae</taxon>
        <taxon>Asteroideae</taxon>
        <taxon>Anthemideae</taxon>
        <taxon>Anthemidinae</taxon>
        <taxon>Tanacetum</taxon>
    </lineage>
</organism>
<comment type="caution">
    <text evidence="1">The sequence shown here is derived from an EMBL/GenBank/DDBJ whole genome shotgun (WGS) entry which is preliminary data.</text>
</comment>
<dbReference type="EMBL" id="BQNB010014052">
    <property type="protein sequence ID" value="GJT23392.1"/>
    <property type="molecule type" value="Genomic_DNA"/>
</dbReference>
<gene>
    <name evidence="1" type="ORF">Tco_0893329</name>
</gene>
<proteinExistence type="predicted"/>
<evidence type="ECO:0000313" key="2">
    <source>
        <dbReference type="Proteomes" id="UP001151760"/>
    </source>
</evidence>
<protein>
    <recommendedName>
        <fullName evidence="3">RNA-directed DNA polymerase, eukaryota</fullName>
    </recommendedName>
</protein>
<name>A0ABQ5CA35_9ASTR</name>
<keyword evidence="2" id="KW-1185">Reference proteome</keyword>
<reference evidence="1" key="1">
    <citation type="journal article" date="2022" name="Int. J. Mol. Sci.">
        <title>Draft Genome of Tanacetum Coccineum: Genomic Comparison of Closely Related Tanacetum-Family Plants.</title>
        <authorList>
            <person name="Yamashiro T."/>
            <person name="Shiraishi A."/>
            <person name="Nakayama K."/>
            <person name="Satake H."/>
        </authorList>
    </citation>
    <scope>NUCLEOTIDE SEQUENCE</scope>
</reference>
<evidence type="ECO:0000313" key="1">
    <source>
        <dbReference type="EMBL" id="GJT23392.1"/>
    </source>
</evidence>
<reference evidence="1" key="2">
    <citation type="submission" date="2022-01" db="EMBL/GenBank/DDBJ databases">
        <authorList>
            <person name="Yamashiro T."/>
            <person name="Shiraishi A."/>
            <person name="Satake H."/>
            <person name="Nakayama K."/>
        </authorList>
    </citation>
    <scope>NUCLEOTIDE SEQUENCE</scope>
</reference>
<sequence>MTYPNLSAICLDRHLSDHRPILLKEAYSDYGAIPFRIFHSWFQMDGFDKMVEQTWKSMDIIDTNDLIRLKKKLQLLKQMIPMDITQKAKVRWSIEGDENTKFFYGILNNKRSQLSIRGVLMDDDWVTELVQVKYALYSYFADRFNKSKPFWLLLEAQFPNVLSTDQVAELERDVSNEEIKRALWDCGERKSPGFDGYTFEFFRRY</sequence>
<accession>A0ABQ5CA35</accession>
<dbReference type="Proteomes" id="UP001151760">
    <property type="component" value="Unassembled WGS sequence"/>
</dbReference>